<dbReference type="Proteomes" id="UP000029443">
    <property type="component" value="Unassembled WGS sequence"/>
</dbReference>
<evidence type="ECO:0000256" key="4">
    <source>
        <dbReference type="HAMAP-Rule" id="MF_00695"/>
    </source>
</evidence>
<dbReference type="Pfam" id="PF04356">
    <property type="entry name" value="DUF489"/>
    <property type="match status" value="1"/>
</dbReference>
<dbReference type="InterPro" id="IPR035932">
    <property type="entry name" value="HflD-like_sf"/>
</dbReference>
<dbReference type="RefSeq" id="WP_035244516.1">
    <property type="nucleotide sequence ID" value="NZ_ARXU01000001.1"/>
</dbReference>
<keyword evidence="1 4" id="KW-1003">Cell membrane</keyword>
<keyword evidence="2 4" id="KW-0963">Cytoplasm</keyword>
<comment type="subcellular location">
    <subcellularLocation>
        <location evidence="4">Cytoplasm</location>
    </subcellularLocation>
    <subcellularLocation>
        <location evidence="4">Cell membrane</location>
        <topology evidence="4">Peripheral membrane protein</topology>
        <orientation evidence="4">Cytoplasmic side</orientation>
    </subcellularLocation>
</comment>
<evidence type="ECO:0000256" key="1">
    <source>
        <dbReference type="ARBA" id="ARBA00022475"/>
    </source>
</evidence>
<name>A0ABR4WHY0_9GAMM</name>
<gene>
    <name evidence="4" type="primary">hflD</name>
    <name evidence="5" type="ORF">T9A_00318</name>
</gene>
<dbReference type="InterPro" id="IPR007451">
    <property type="entry name" value="HflD"/>
</dbReference>
<keyword evidence="6" id="KW-1185">Reference proteome</keyword>
<evidence type="ECO:0000256" key="3">
    <source>
        <dbReference type="ARBA" id="ARBA00023136"/>
    </source>
</evidence>
<dbReference type="HAMAP" id="MF_00695">
    <property type="entry name" value="HflD_protein"/>
    <property type="match status" value="1"/>
</dbReference>
<accession>A0ABR4WHY0</accession>
<dbReference type="NCBIfam" id="NF001246">
    <property type="entry name" value="PRK00218.1-2"/>
    <property type="match status" value="1"/>
</dbReference>
<organism evidence="5 6">
    <name type="scientific">Alcanivorax jadensis T9</name>
    <dbReference type="NCBI Taxonomy" id="1177181"/>
    <lineage>
        <taxon>Bacteria</taxon>
        <taxon>Pseudomonadati</taxon>
        <taxon>Pseudomonadota</taxon>
        <taxon>Gammaproteobacteria</taxon>
        <taxon>Oceanospirillales</taxon>
        <taxon>Alcanivoracaceae</taxon>
        <taxon>Alcanivorax</taxon>
    </lineage>
</organism>
<evidence type="ECO:0000313" key="5">
    <source>
        <dbReference type="EMBL" id="KGD62998.1"/>
    </source>
</evidence>
<dbReference type="PANTHER" id="PTHR38100">
    <property type="entry name" value="HIGH FREQUENCY LYSOGENIZATION PROTEIN HFLD"/>
    <property type="match status" value="1"/>
</dbReference>
<evidence type="ECO:0000256" key="2">
    <source>
        <dbReference type="ARBA" id="ARBA00022490"/>
    </source>
</evidence>
<sequence length="212" mass="23760">MSERFSPQQQQLLALAAVFQAAQLADDIALRGDCDPRAFEALMQGVMALDAESFDTIYSQPALLRDGVSLLNRSLNRDSAGGNLRPLNYGLALLHLAAKLRKNDDTVNILRHRLKALDGQQAHFSSVRDDAFCHRLGGIYVDTLGTFRFRIQVKGEPAHLQDENKAARVRALFLAGVRAAFLWHQLGGRRWQLLFQRKRLLTAIESIDINNL</sequence>
<proteinExistence type="inferred from homology"/>
<protein>
    <recommendedName>
        <fullName evidence="4">High frequency lysogenization protein HflD homolog</fullName>
    </recommendedName>
</protein>
<dbReference type="Gene3D" id="1.10.3890.10">
    <property type="entry name" value="HflD-like"/>
    <property type="match status" value="1"/>
</dbReference>
<keyword evidence="3 4" id="KW-0472">Membrane</keyword>
<reference evidence="5 6" key="1">
    <citation type="submission" date="2012-09" db="EMBL/GenBank/DDBJ databases">
        <title>Genome Sequence of alkane-degrading Bacterium Alcanivorax jadensis T9.</title>
        <authorList>
            <person name="Lai Q."/>
            <person name="Shao Z."/>
        </authorList>
    </citation>
    <scope>NUCLEOTIDE SEQUENCE [LARGE SCALE GENOMIC DNA]</scope>
    <source>
        <strain evidence="5 6">T9</strain>
    </source>
</reference>
<dbReference type="SUPFAM" id="SSF101322">
    <property type="entry name" value="YcfC-like"/>
    <property type="match status" value="1"/>
</dbReference>
<evidence type="ECO:0000313" key="6">
    <source>
        <dbReference type="Proteomes" id="UP000029443"/>
    </source>
</evidence>
<comment type="caution">
    <text evidence="5">The sequence shown here is derived from an EMBL/GenBank/DDBJ whole genome shotgun (WGS) entry which is preliminary data.</text>
</comment>
<dbReference type="PANTHER" id="PTHR38100:SF1">
    <property type="entry name" value="HIGH FREQUENCY LYSOGENIZATION PROTEIN HFLD"/>
    <property type="match status" value="1"/>
</dbReference>
<dbReference type="EMBL" id="ARXU01000001">
    <property type="protein sequence ID" value="KGD62998.1"/>
    <property type="molecule type" value="Genomic_DNA"/>
</dbReference>
<comment type="similarity">
    <text evidence="4">Belongs to the HflD family.</text>
</comment>